<name>A0ABI8AGK9_FELCA</name>
<evidence type="ECO:0000256" key="1">
    <source>
        <dbReference type="SAM" id="MobiDB-lite"/>
    </source>
</evidence>
<reference evidence="2" key="2">
    <citation type="submission" date="2025-08" db="UniProtKB">
        <authorList>
            <consortium name="Ensembl"/>
        </authorList>
    </citation>
    <scope>IDENTIFICATION</scope>
    <source>
        <strain evidence="2">breed Abyssinian</strain>
    </source>
</reference>
<organism evidence="2 3">
    <name type="scientific">Felis catus</name>
    <name type="common">Cat</name>
    <name type="synonym">Felis silvestris catus</name>
    <dbReference type="NCBI Taxonomy" id="9685"/>
    <lineage>
        <taxon>Eukaryota</taxon>
        <taxon>Metazoa</taxon>
        <taxon>Chordata</taxon>
        <taxon>Craniata</taxon>
        <taxon>Vertebrata</taxon>
        <taxon>Euteleostomi</taxon>
        <taxon>Mammalia</taxon>
        <taxon>Eutheria</taxon>
        <taxon>Laurasiatheria</taxon>
        <taxon>Carnivora</taxon>
        <taxon>Feliformia</taxon>
        <taxon>Felidae</taxon>
        <taxon>Felinae</taxon>
        <taxon>Felis</taxon>
    </lineage>
</organism>
<dbReference type="Ensembl" id="ENSFCTT00005085484.1">
    <property type="protein sequence ID" value="ENSFCTP00005058246.1"/>
    <property type="gene ID" value="ENSFCTG00005030687.1"/>
</dbReference>
<evidence type="ECO:0000313" key="3">
    <source>
        <dbReference type="Proteomes" id="UP000823872"/>
    </source>
</evidence>
<feature type="compositionally biased region" description="Basic residues" evidence="1">
    <location>
        <begin position="89"/>
        <end position="98"/>
    </location>
</feature>
<gene>
    <name evidence="2" type="primary">MMAB</name>
</gene>
<keyword evidence="3" id="KW-1185">Reference proteome</keyword>
<sequence>MAVWGLGSRLGLRGGLGAGRLLCPRFQSRGPQGVEDGDGPQPSLKTSKIPKIYTKTGDKDRERQSMNGGGSERRRHRIGNRLQALSCQHRARRGARTHGPRDHDLSRSWPLNRLSHPGAPQSFLSRRWV</sequence>
<feature type="region of interest" description="Disordered" evidence="1">
    <location>
        <begin position="24"/>
        <end position="129"/>
    </location>
</feature>
<accession>A0ABI8AGK9</accession>
<evidence type="ECO:0000313" key="2">
    <source>
        <dbReference type="Ensembl" id="ENSFCTP00005058246.1"/>
    </source>
</evidence>
<proteinExistence type="predicted"/>
<dbReference type="GeneTree" id="ENSGT00390000008432"/>
<reference evidence="2" key="3">
    <citation type="submission" date="2025-09" db="UniProtKB">
        <authorList>
            <consortium name="Ensembl"/>
        </authorList>
    </citation>
    <scope>IDENTIFICATION</scope>
    <source>
        <strain evidence="2">breed Abyssinian</strain>
    </source>
</reference>
<reference evidence="2 3" key="1">
    <citation type="submission" date="2021-02" db="EMBL/GenBank/DDBJ databases">
        <title>Safari Cat Assemblies.</title>
        <authorList>
            <person name="Bredemeyer K.R."/>
            <person name="Murphy W.J."/>
        </authorList>
    </citation>
    <scope>NUCLEOTIDE SEQUENCE [LARGE SCALE GENOMIC DNA]</scope>
</reference>
<dbReference type="Proteomes" id="UP000823872">
    <property type="component" value="Chromosome D3"/>
</dbReference>
<protein>
    <submittedName>
        <fullName evidence="2">Uncharacterized protein</fullName>
    </submittedName>
</protein>